<dbReference type="SUPFAM" id="SSF51621">
    <property type="entry name" value="Phosphoenolpyruvate/pyruvate domain"/>
    <property type="match status" value="1"/>
</dbReference>
<dbReference type="GO" id="GO:0006107">
    <property type="term" value="P:oxaloacetate metabolic process"/>
    <property type="evidence" value="ECO:0007669"/>
    <property type="project" value="TreeGrafter"/>
</dbReference>
<dbReference type="InterPro" id="IPR040442">
    <property type="entry name" value="Pyrv_kinase-like_dom_sf"/>
</dbReference>
<dbReference type="Gene3D" id="3.20.20.60">
    <property type="entry name" value="Phosphoenolpyruvate-binding domains"/>
    <property type="match status" value="1"/>
</dbReference>
<feature type="binding site" evidence="4">
    <location>
        <position position="66"/>
    </location>
    <ligand>
        <name>substrate</name>
    </ligand>
</feature>
<evidence type="ECO:0000256" key="4">
    <source>
        <dbReference type="PIRSR" id="PIRSR015582-1"/>
    </source>
</evidence>
<dbReference type="EMBL" id="AP022620">
    <property type="protein sequence ID" value="BBZ77149.1"/>
    <property type="molecule type" value="Genomic_DNA"/>
</dbReference>
<dbReference type="AlphaFoldDB" id="A0A6N4W7Y4"/>
<evidence type="ECO:0000256" key="1">
    <source>
        <dbReference type="ARBA" id="ARBA00001946"/>
    </source>
</evidence>
<dbReference type="PANTHER" id="PTHR32308">
    <property type="entry name" value="LYASE BETA SUBUNIT, PUTATIVE (AFU_ORTHOLOGUE AFUA_4G13030)-RELATED"/>
    <property type="match status" value="1"/>
</dbReference>
<feature type="binding site" evidence="5">
    <location>
        <position position="147"/>
    </location>
    <ligand>
        <name>Mg(2+)</name>
        <dbReference type="ChEBI" id="CHEBI:18420"/>
    </ligand>
</feature>
<organism evidence="7 8">
    <name type="scientific">Mycolicibacterium anyangense</name>
    <dbReference type="NCBI Taxonomy" id="1431246"/>
    <lineage>
        <taxon>Bacteria</taxon>
        <taxon>Bacillati</taxon>
        <taxon>Actinomycetota</taxon>
        <taxon>Actinomycetes</taxon>
        <taxon>Mycobacteriales</taxon>
        <taxon>Mycobacteriaceae</taxon>
        <taxon>Mycolicibacterium</taxon>
    </lineage>
</organism>
<name>A0A6N4W7Y4_9MYCO</name>
<dbReference type="Pfam" id="PF03328">
    <property type="entry name" value="HpcH_HpaI"/>
    <property type="match status" value="1"/>
</dbReference>
<dbReference type="PANTHER" id="PTHR32308:SF0">
    <property type="entry name" value="HPCH_HPAI ALDOLASE_CITRATE LYASE DOMAIN-CONTAINING PROTEIN"/>
    <property type="match status" value="1"/>
</dbReference>
<dbReference type="InterPro" id="IPR015813">
    <property type="entry name" value="Pyrv/PenolPyrv_kinase-like_dom"/>
</dbReference>
<dbReference type="PIRSF" id="PIRSF015582">
    <property type="entry name" value="Cit_lyase_B"/>
    <property type="match status" value="1"/>
</dbReference>
<keyword evidence="2 5" id="KW-0479">Metal-binding</keyword>
<proteinExistence type="predicted"/>
<comment type="cofactor">
    <cofactor evidence="1">
        <name>Mg(2+)</name>
        <dbReference type="ChEBI" id="CHEBI:18420"/>
    </cofactor>
</comment>
<feature type="domain" description="HpcH/HpaI aldolase/citrate lyase" evidence="6">
    <location>
        <begin position="5"/>
        <end position="216"/>
    </location>
</feature>
<reference evidence="7 8" key="1">
    <citation type="journal article" date="2019" name="Emerg. Microbes Infect.">
        <title>Comprehensive subspecies identification of 175 nontuberculous mycobacteria species based on 7547 genomic profiles.</title>
        <authorList>
            <person name="Matsumoto Y."/>
            <person name="Kinjo T."/>
            <person name="Motooka D."/>
            <person name="Nabeya D."/>
            <person name="Jung N."/>
            <person name="Uechi K."/>
            <person name="Horii T."/>
            <person name="Iida T."/>
            <person name="Fujita J."/>
            <person name="Nakamura S."/>
        </authorList>
    </citation>
    <scope>NUCLEOTIDE SEQUENCE [LARGE SCALE GENOMIC DNA]</scope>
    <source>
        <strain evidence="7 8">JCM 30275</strain>
    </source>
</reference>
<evidence type="ECO:0000313" key="7">
    <source>
        <dbReference type="EMBL" id="BBZ77149.1"/>
    </source>
</evidence>
<evidence type="ECO:0000256" key="5">
    <source>
        <dbReference type="PIRSR" id="PIRSR015582-2"/>
    </source>
</evidence>
<evidence type="ECO:0000259" key="6">
    <source>
        <dbReference type="Pfam" id="PF03328"/>
    </source>
</evidence>
<keyword evidence="3 5" id="KW-0460">Magnesium</keyword>
<dbReference type="GO" id="GO:0016829">
    <property type="term" value="F:lyase activity"/>
    <property type="evidence" value="ECO:0007669"/>
    <property type="project" value="UniProtKB-KW"/>
</dbReference>
<dbReference type="Proteomes" id="UP000467249">
    <property type="component" value="Chromosome"/>
</dbReference>
<sequence length="274" mass="28971">MNHIRSYLYVPGDRPDRLAKAMSRGADALIVDLEDAVPSASKADARRNVADWLAGLGSTHTPVWIRVNAGPERNDDIRAIADAPHVTGLVLAKADSPGDVEEVADQLSGIGSPLRLAPLIESAAGVLAVREIAAAPRVEVLHLGELDLAADIGASPGADGAELHHSRSMVVLASRAAQISPPVAPVDAVIDDLAHFRATTEALARMGFVGRACIHPAQVAVAQEVFTPSADDIAWARELLESEKSSTHGARRGRDGRMVDEAVLRRARALSQWS</sequence>
<dbReference type="InterPro" id="IPR011206">
    <property type="entry name" value="Citrate_lyase_beta/mcl1/mcl2"/>
</dbReference>
<evidence type="ECO:0000313" key="8">
    <source>
        <dbReference type="Proteomes" id="UP000467249"/>
    </source>
</evidence>
<feature type="binding site" evidence="5">
    <location>
        <position position="121"/>
    </location>
    <ligand>
        <name>Mg(2+)</name>
        <dbReference type="ChEBI" id="CHEBI:18420"/>
    </ligand>
</feature>
<accession>A0A6N4W7Y4</accession>
<keyword evidence="7" id="KW-0456">Lyase</keyword>
<keyword evidence="8" id="KW-1185">Reference proteome</keyword>
<evidence type="ECO:0000256" key="3">
    <source>
        <dbReference type="ARBA" id="ARBA00022842"/>
    </source>
</evidence>
<dbReference type="KEGG" id="many:MANY_24860"/>
<feature type="binding site" evidence="4">
    <location>
        <position position="121"/>
    </location>
    <ligand>
        <name>substrate</name>
    </ligand>
</feature>
<dbReference type="InterPro" id="IPR005000">
    <property type="entry name" value="Aldolase/citrate-lyase_domain"/>
</dbReference>
<protein>
    <submittedName>
        <fullName evidence="7">CoA ester lyase</fullName>
    </submittedName>
</protein>
<dbReference type="RefSeq" id="WP_163804504.1">
    <property type="nucleotide sequence ID" value="NZ_AP022620.1"/>
</dbReference>
<evidence type="ECO:0000256" key="2">
    <source>
        <dbReference type="ARBA" id="ARBA00022723"/>
    </source>
</evidence>
<gene>
    <name evidence="7" type="ORF">MANY_24860</name>
</gene>
<dbReference type="GO" id="GO:0000287">
    <property type="term" value="F:magnesium ion binding"/>
    <property type="evidence" value="ECO:0007669"/>
    <property type="project" value="TreeGrafter"/>
</dbReference>